<evidence type="ECO:0000313" key="2">
    <source>
        <dbReference type="Proteomes" id="UP000467148"/>
    </source>
</evidence>
<dbReference type="Proteomes" id="UP000467148">
    <property type="component" value="Chromosome"/>
</dbReference>
<dbReference type="PROSITE" id="PS51257">
    <property type="entry name" value="PROKAR_LIPOPROTEIN"/>
    <property type="match status" value="1"/>
</dbReference>
<keyword evidence="2" id="KW-1185">Reference proteome</keyword>
<organism evidence="1 2">
    <name type="scientific">Mycolicibacterium helvum</name>
    <dbReference type="NCBI Taxonomy" id="1534349"/>
    <lineage>
        <taxon>Bacteria</taxon>
        <taxon>Bacillati</taxon>
        <taxon>Actinomycetota</taxon>
        <taxon>Actinomycetes</taxon>
        <taxon>Mycobacteriales</taxon>
        <taxon>Mycobacteriaceae</taxon>
        <taxon>Mycolicibacterium</taxon>
    </lineage>
</organism>
<dbReference type="EMBL" id="AP022596">
    <property type="protein sequence ID" value="BBY65787.1"/>
    <property type="molecule type" value="Genomic_DNA"/>
</dbReference>
<dbReference type="KEGG" id="mhev:MHEL_40300"/>
<dbReference type="AlphaFoldDB" id="A0A7I7T939"/>
<gene>
    <name evidence="1" type="ORF">MHEL_40300</name>
</gene>
<name>A0A7I7T939_9MYCO</name>
<accession>A0A7I7T939</accession>
<sequence length="74" mass="7592">MKTTSGTNGIGVVGCAGIAGAASKISCPDTSLLHSMSLNITDRRARSPVDTLRLKPGEAVGRSVTVTESLFNSE</sequence>
<protein>
    <submittedName>
        <fullName evidence="1">Uncharacterized protein</fullName>
    </submittedName>
</protein>
<evidence type="ECO:0000313" key="1">
    <source>
        <dbReference type="EMBL" id="BBY65787.1"/>
    </source>
</evidence>
<reference evidence="1 2" key="1">
    <citation type="journal article" date="2019" name="Emerg. Microbes Infect.">
        <title>Comprehensive subspecies identification of 175 nontuberculous mycobacteria species based on 7547 genomic profiles.</title>
        <authorList>
            <person name="Matsumoto Y."/>
            <person name="Kinjo T."/>
            <person name="Motooka D."/>
            <person name="Nabeya D."/>
            <person name="Jung N."/>
            <person name="Uechi K."/>
            <person name="Horii T."/>
            <person name="Iida T."/>
            <person name="Fujita J."/>
            <person name="Nakamura S."/>
        </authorList>
    </citation>
    <scope>NUCLEOTIDE SEQUENCE [LARGE SCALE GENOMIC DNA]</scope>
    <source>
        <strain evidence="1 2">JCM 30396</strain>
    </source>
</reference>
<proteinExistence type="predicted"/>